<feature type="compositionally biased region" description="Low complexity" evidence="1">
    <location>
        <begin position="622"/>
        <end position="681"/>
    </location>
</feature>
<evidence type="ECO:0000256" key="2">
    <source>
        <dbReference type="SAM" id="Phobius"/>
    </source>
</evidence>
<keyword evidence="2" id="KW-0472">Membrane</keyword>
<keyword evidence="2" id="KW-0812">Transmembrane</keyword>
<organism evidence="3 4">
    <name type="scientific">Catenulispora yoronensis</name>
    <dbReference type="NCBI Taxonomy" id="450799"/>
    <lineage>
        <taxon>Bacteria</taxon>
        <taxon>Bacillati</taxon>
        <taxon>Actinomycetota</taxon>
        <taxon>Actinomycetes</taxon>
        <taxon>Catenulisporales</taxon>
        <taxon>Catenulisporaceae</taxon>
        <taxon>Catenulispora</taxon>
    </lineage>
</organism>
<accession>A0ABP5G306</accession>
<feature type="region of interest" description="Disordered" evidence="1">
    <location>
        <begin position="404"/>
        <end position="687"/>
    </location>
</feature>
<feature type="transmembrane region" description="Helical" evidence="2">
    <location>
        <begin position="160"/>
        <end position="184"/>
    </location>
</feature>
<evidence type="ECO:0000256" key="1">
    <source>
        <dbReference type="SAM" id="MobiDB-lite"/>
    </source>
</evidence>
<feature type="region of interest" description="Disordered" evidence="1">
    <location>
        <begin position="1"/>
        <end position="20"/>
    </location>
</feature>
<evidence type="ECO:0000313" key="3">
    <source>
        <dbReference type="EMBL" id="GAA2039320.1"/>
    </source>
</evidence>
<evidence type="ECO:0008006" key="5">
    <source>
        <dbReference type="Google" id="ProtNLM"/>
    </source>
</evidence>
<dbReference type="InterPro" id="IPR045782">
    <property type="entry name" value="TrbL_3"/>
</dbReference>
<feature type="compositionally biased region" description="Low complexity" evidence="1">
    <location>
        <begin position="586"/>
        <end position="615"/>
    </location>
</feature>
<keyword evidence="2" id="KW-1133">Transmembrane helix</keyword>
<reference evidence="4" key="1">
    <citation type="journal article" date="2019" name="Int. J. Syst. Evol. Microbiol.">
        <title>The Global Catalogue of Microorganisms (GCM) 10K type strain sequencing project: providing services to taxonomists for standard genome sequencing and annotation.</title>
        <authorList>
            <consortium name="The Broad Institute Genomics Platform"/>
            <consortium name="The Broad Institute Genome Sequencing Center for Infectious Disease"/>
            <person name="Wu L."/>
            <person name="Ma J."/>
        </authorList>
    </citation>
    <scope>NUCLEOTIDE SEQUENCE [LARGE SCALE GENOMIC DNA]</scope>
    <source>
        <strain evidence="4">JCM 16014</strain>
    </source>
</reference>
<feature type="compositionally biased region" description="Pro residues" evidence="1">
    <location>
        <begin position="68"/>
        <end position="77"/>
    </location>
</feature>
<sequence>MRAEPKSVPLRAGGVGGRGRASARPAARAIAALLAAVAALLILVPAASAQAAPKAAAPLAAALLPAAPAPAPSPSPSGPGIGLGPGAATPTDTVPATGATGGNTSGGNSDPSFWDIPGQIEKAIDDWFASLVTDALNPVLSLLGSTVLSTPDVTTMPRVGAIWTTMALLANSFYVLFVLAGGIIVMTHETLQSRYAMKDILPRLFAGFLVGNASLAILGLIIHLADVLAQGVMGQGLDPKAAGTALAHMITGSILNSGGVFLAILGLVAAVMAVVLLITYLVRVALMVLLAVAAPVALACHALPQTEGLARLWWRAVIGTLAIQLGQSLVLVTALQIFLDPGGQTALGFPTGSGLTDLLVFIMLFFILIKIPFWVGRSVFGRSQLLAMAKGIATYKLMGAAGLRGKRRASSNRPQAGRSAGPTPPGGRSGSGTRPSGPTPSSGSGPRAVPPASSGRPRYVQPGLFPPPPKLPRPQAPREAVELNMPAPARSPVRQTALFDRRGNVTPAAAPPVPPPTQTKPGRVVQPGLFPPPPRTPRPAPAREAIDLNRPAPPRSPNRQYALFDLRGQVTPAAASASSPPPVPTPVSAAKKTAPPKKTGSPARTAAVAAAGSTRTPPPPKRSAAPAPKKTVASAGAAAPPARTSGAAGAAKPVPKKAPAAKPAPAKAASPRAAAPRKPTAQGGTSK</sequence>
<feature type="transmembrane region" description="Helical" evidence="2">
    <location>
        <begin position="316"/>
        <end position="338"/>
    </location>
</feature>
<feature type="compositionally biased region" description="Pro residues" evidence="1">
    <location>
        <begin position="509"/>
        <end position="518"/>
    </location>
</feature>
<feature type="transmembrane region" description="Helical" evidence="2">
    <location>
        <begin position="358"/>
        <end position="380"/>
    </location>
</feature>
<proteinExistence type="predicted"/>
<dbReference type="Pfam" id="PF19590">
    <property type="entry name" value="TrbL_3"/>
    <property type="match status" value="1"/>
</dbReference>
<evidence type="ECO:0000313" key="4">
    <source>
        <dbReference type="Proteomes" id="UP001500751"/>
    </source>
</evidence>
<feature type="transmembrane region" description="Helical" evidence="2">
    <location>
        <begin position="284"/>
        <end position="304"/>
    </location>
</feature>
<name>A0ABP5G306_9ACTN</name>
<dbReference type="RefSeq" id="WP_344667758.1">
    <property type="nucleotide sequence ID" value="NZ_BAAAQN010000028.1"/>
</dbReference>
<dbReference type="Proteomes" id="UP001500751">
    <property type="component" value="Unassembled WGS sequence"/>
</dbReference>
<feature type="compositionally biased region" description="Low complexity" evidence="1">
    <location>
        <begin position="431"/>
        <end position="447"/>
    </location>
</feature>
<feature type="compositionally biased region" description="Pro residues" evidence="1">
    <location>
        <begin position="529"/>
        <end position="540"/>
    </location>
</feature>
<dbReference type="EMBL" id="BAAAQN010000028">
    <property type="protein sequence ID" value="GAA2039320.1"/>
    <property type="molecule type" value="Genomic_DNA"/>
</dbReference>
<protein>
    <recommendedName>
        <fullName evidence="5">TrbL/VirB6 plasmid conjugal transfer protein</fullName>
    </recommendedName>
</protein>
<feature type="compositionally biased region" description="Pro residues" evidence="1">
    <location>
        <begin position="464"/>
        <end position="475"/>
    </location>
</feature>
<comment type="caution">
    <text evidence="3">The sequence shown here is derived from an EMBL/GenBank/DDBJ whole genome shotgun (WGS) entry which is preliminary data.</text>
</comment>
<feature type="region of interest" description="Disordered" evidence="1">
    <location>
        <begin position="68"/>
        <end position="112"/>
    </location>
</feature>
<keyword evidence="4" id="KW-1185">Reference proteome</keyword>
<gene>
    <name evidence="3" type="ORF">GCM10009839_46550</name>
</gene>
<feature type="transmembrane region" description="Helical" evidence="2">
    <location>
        <begin position="204"/>
        <end position="225"/>
    </location>
</feature>